<sequence>MAYEDNRNWREYNEKLVRRGWFYLSTDFVNNWDEELLKMNKNKNGRPYRYPETFIQFCGLAYAFLHLPYRQLEGFIQALSGFVPGLLAADYSTLWQRITNLELNIPIPDNDLVVAVDSTGMKVTNRGDWMRESHGVERRGWIKVHIAVDVETRKPVTFEITDETVTDHEMVKPLLEDVKLEDSLMDGAYDKEGVFDFMKEKGVDMPGIKIRKNAIVKAGSSRAEPVLEFMKYGYHSWKIVHGYGRRWAAESVFSAIKRIFGETVRATSKEGMIREVRRMFTFYTIILSV</sequence>
<dbReference type="OrthoDB" id="110773at2157"/>
<evidence type="ECO:0000313" key="9">
    <source>
        <dbReference type="EMBL" id="ABK14966.1"/>
    </source>
</evidence>
<dbReference type="PANTHER" id="PTHR34631">
    <property type="match status" value="1"/>
</dbReference>
<dbReference type="STRING" id="349307.Mthe_0196"/>
<dbReference type="PANTHER" id="PTHR34631:SF3">
    <property type="entry name" value="ISSOD12 TRANSPOSASE TNPA_ISSOD12"/>
    <property type="match status" value="1"/>
</dbReference>
<dbReference type="KEGG" id="mtp:Mthe_0652"/>
<evidence type="ECO:0000313" key="10">
    <source>
        <dbReference type="EMBL" id="ABK15363.1"/>
    </source>
</evidence>
<protein>
    <submittedName>
        <fullName evidence="2">Transposase, IS4 family</fullName>
    </submittedName>
</protein>
<reference evidence="2 11" key="1">
    <citation type="submission" date="2006-10" db="EMBL/GenBank/DDBJ databases">
        <title>Complete sequence of Methanosaeta thermophila PT.</title>
        <authorList>
            <consortium name="US DOE Joint Genome Institute"/>
            <person name="Copeland A."/>
            <person name="Lucas S."/>
            <person name="Lapidus A."/>
            <person name="Barry K."/>
            <person name="Detter J.C."/>
            <person name="Glavina del Rio T."/>
            <person name="Hammon N."/>
            <person name="Israni S."/>
            <person name="Pitluck S."/>
            <person name="Chain P."/>
            <person name="Malfatti S."/>
            <person name="Shin M."/>
            <person name="Vergez L."/>
            <person name="Schmutz J."/>
            <person name="Larimer F."/>
            <person name="Land M."/>
            <person name="Hauser L."/>
            <person name="Kyrpides N."/>
            <person name="Kim E."/>
            <person name="Smith K.S."/>
            <person name="Ingram-Smith C."/>
            <person name="Richardson P."/>
        </authorList>
    </citation>
    <scope>NUCLEOTIDE SEQUENCE [LARGE SCALE GENOMIC DNA]</scope>
    <source>
        <strain evidence="11">DSM 6194 / JCM 14653 / NBRC 101360 / PT</strain>
        <strain evidence="2">PT</strain>
    </source>
</reference>
<feature type="domain" description="Transposase DDE" evidence="1">
    <location>
        <begin position="18"/>
        <end position="125"/>
    </location>
</feature>
<dbReference type="AlphaFoldDB" id="A0B5M1"/>
<dbReference type="KEGG" id="mtp:Mthe_1184"/>
<gene>
    <name evidence="2" type="ordered locus">Mthe_0196</name>
    <name evidence="3" type="ordered locus">Mthe_0343</name>
    <name evidence="4" type="ordered locus">Mthe_0519</name>
    <name evidence="5" type="ordered locus">Mthe_0652</name>
    <name evidence="6" type="ordered locus">Mthe_0860</name>
    <name evidence="7" type="ordered locus">Mthe_0969</name>
    <name evidence="8" type="ordered locus">Mthe_1023</name>
    <name evidence="9" type="ordered locus">Mthe_1184</name>
    <name evidence="10" type="ordered locus">Mthe_1595</name>
</gene>
<dbReference type="NCBIfam" id="NF033579">
    <property type="entry name" value="transpos_IS5_2"/>
    <property type="match status" value="1"/>
</dbReference>
<dbReference type="KEGG" id="mtp:Mthe_0196"/>
<evidence type="ECO:0000313" key="8">
    <source>
        <dbReference type="EMBL" id="ABK14808.1"/>
    </source>
</evidence>
<dbReference type="InterPro" id="IPR053520">
    <property type="entry name" value="Transposase_Tn903"/>
</dbReference>
<evidence type="ECO:0000313" key="7">
    <source>
        <dbReference type="EMBL" id="ABK14757.1"/>
    </source>
</evidence>
<organism evidence="2 11">
    <name type="scientific">Methanothrix thermoacetophila (strain DSM 6194 / JCM 14653 / NBRC 101360 / PT)</name>
    <name type="common">Methanosaeta thermophila</name>
    <dbReference type="NCBI Taxonomy" id="349307"/>
    <lineage>
        <taxon>Archaea</taxon>
        <taxon>Methanobacteriati</taxon>
        <taxon>Methanobacteriota</taxon>
        <taxon>Stenosarchaea group</taxon>
        <taxon>Methanomicrobia</taxon>
        <taxon>Methanotrichales</taxon>
        <taxon>Methanotrichaceae</taxon>
        <taxon>Methanothrix</taxon>
    </lineage>
</organism>
<dbReference type="GeneID" id="4463432"/>
<dbReference type="InterPro" id="IPR025668">
    <property type="entry name" value="Tnp_DDE_dom"/>
</dbReference>
<evidence type="ECO:0000259" key="1">
    <source>
        <dbReference type="Pfam" id="PF13737"/>
    </source>
</evidence>
<dbReference type="EMBL" id="CP000477">
    <property type="protein sequence ID" value="ABK13995.1"/>
    <property type="molecule type" value="Genomic_DNA"/>
</dbReference>
<dbReference type="EMBL" id="CP000477">
    <property type="protein sequence ID" value="ABK14137.1"/>
    <property type="molecule type" value="Genomic_DNA"/>
</dbReference>
<evidence type="ECO:0000313" key="2">
    <source>
        <dbReference type="EMBL" id="ABK13995.1"/>
    </source>
</evidence>
<accession>A0B5M1</accession>
<dbReference type="KEGG" id="mtp:Mthe_1595"/>
<evidence type="ECO:0000313" key="6">
    <source>
        <dbReference type="EMBL" id="ABK14648.1"/>
    </source>
</evidence>
<dbReference type="KEGG" id="mtp:Mthe_1023"/>
<dbReference type="Proteomes" id="UP000000674">
    <property type="component" value="Chromosome"/>
</dbReference>
<evidence type="ECO:0000313" key="4">
    <source>
        <dbReference type="EMBL" id="ABK14310.1"/>
    </source>
</evidence>
<evidence type="ECO:0000313" key="5">
    <source>
        <dbReference type="EMBL" id="ABK14442.1"/>
    </source>
</evidence>
<dbReference type="KEGG" id="mtp:Mthe_0860"/>
<evidence type="ECO:0000313" key="3">
    <source>
        <dbReference type="EMBL" id="ABK14137.1"/>
    </source>
</evidence>
<dbReference type="EMBL" id="CP000477">
    <property type="protein sequence ID" value="ABK14966.1"/>
    <property type="molecule type" value="Genomic_DNA"/>
</dbReference>
<dbReference type="EMBL" id="CP000477">
    <property type="protein sequence ID" value="ABK14442.1"/>
    <property type="molecule type" value="Genomic_DNA"/>
</dbReference>
<dbReference type="EMBL" id="CP000477">
    <property type="protein sequence ID" value="ABK14310.1"/>
    <property type="molecule type" value="Genomic_DNA"/>
</dbReference>
<evidence type="ECO:0000313" key="11">
    <source>
        <dbReference type="Proteomes" id="UP000000674"/>
    </source>
</evidence>
<dbReference type="EMBL" id="CP000477">
    <property type="protein sequence ID" value="ABK14648.1"/>
    <property type="molecule type" value="Genomic_DNA"/>
</dbReference>
<dbReference type="KEGG" id="mtp:Mthe_0969"/>
<dbReference type="KEGG" id="mtp:Mthe_0519"/>
<name>A0B5M1_METTP</name>
<dbReference type="EMBL" id="CP000477">
    <property type="protein sequence ID" value="ABK14757.1"/>
    <property type="molecule type" value="Genomic_DNA"/>
</dbReference>
<keyword evidence="11" id="KW-1185">Reference proteome</keyword>
<dbReference type="HOGENOM" id="CLU_062982_1_2_2"/>
<dbReference type="KEGG" id="mtp:Mthe_0343"/>
<dbReference type="EMBL" id="CP000477">
    <property type="protein sequence ID" value="ABK15363.1"/>
    <property type="molecule type" value="Genomic_DNA"/>
</dbReference>
<proteinExistence type="predicted"/>
<dbReference type="Pfam" id="PF13737">
    <property type="entry name" value="DDE_Tnp_1_5"/>
    <property type="match status" value="1"/>
</dbReference>
<dbReference type="InterPro" id="IPR053172">
    <property type="entry name" value="Tn903_transposase"/>
</dbReference>
<dbReference type="EMBL" id="CP000477">
    <property type="protein sequence ID" value="ABK14808.1"/>
    <property type="molecule type" value="Genomic_DNA"/>
</dbReference>
<dbReference type="RefSeq" id="WP_011695394.1">
    <property type="nucleotide sequence ID" value="NC_008553.1"/>
</dbReference>